<dbReference type="NCBIfam" id="TIGR00512">
    <property type="entry name" value="salvage_mtnA"/>
    <property type="match status" value="1"/>
</dbReference>
<evidence type="ECO:0000313" key="5">
    <source>
        <dbReference type="EMBL" id="RKS69130.1"/>
    </source>
</evidence>
<keyword evidence="3" id="KW-0486">Methionine biosynthesis</keyword>
<comment type="catalytic activity">
    <reaction evidence="2 3">
        <text>5-(methylsulfanyl)-alpha-D-ribose 1-phosphate = 5-(methylsulfanyl)-D-ribulose 1-phosphate</text>
        <dbReference type="Rhea" id="RHEA:19989"/>
        <dbReference type="ChEBI" id="CHEBI:58533"/>
        <dbReference type="ChEBI" id="CHEBI:58548"/>
        <dbReference type="EC" id="5.3.1.23"/>
    </reaction>
</comment>
<dbReference type="PANTHER" id="PTHR43475">
    <property type="entry name" value="METHYLTHIORIBOSE-1-PHOSPHATE ISOMERASE"/>
    <property type="match status" value="1"/>
</dbReference>
<dbReference type="InterPro" id="IPR027363">
    <property type="entry name" value="M1Pi_N"/>
</dbReference>
<dbReference type="NCBIfam" id="NF004326">
    <property type="entry name" value="PRK05720.1"/>
    <property type="match status" value="1"/>
</dbReference>
<feature type="active site" description="Proton donor" evidence="3">
    <location>
        <position position="238"/>
    </location>
</feature>
<comment type="caution">
    <text evidence="5">The sequence shown here is derived from an EMBL/GenBank/DDBJ whole genome shotgun (WGS) entry which is preliminary data.</text>
</comment>
<reference evidence="5 6" key="1">
    <citation type="submission" date="2018-10" db="EMBL/GenBank/DDBJ databases">
        <title>Genomic Encyclopedia of Archaeal and Bacterial Type Strains, Phase II (KMG-II): from individual species to whole genera.</title>
        <authorList>
            <person name="Goeker M."/>
        </authorList>
    </citation>
    <scope>NUCLEOTIDE SEQUENCE [LARGE SCALE GENOMIC DNA]</scope>
    <source>
        <strain evidence="5 6">DSM 43383</strain>
    </source>
</reference>
<dbReference type="EMBL" id="RBWU01000007">
    <property type="protein sequence ID" value="RKS69130.1"/>
    <property type="molecule type" value="Genomic_DNA"/>
</dbReference>
<organism evidence="5 6">
    <name type="scientific">Actinomadura pelletieri DSM 43383</name>
    <dbReference type="NCBI Taxonomy" id="1120940"/>
    <lineage>
        <taxon>Bacteria</taxon>
        <taxon>Bacillati</taxon>
        <taxon>Actinomycetota</taxon>
        <taxon>Actinomycetes</taxon>
        <taxon>Streptosporangiales</taxon>
        <taxon>Thermomonosporaceae</taxon>
        <taxon>Actinomadura</taxon>
    </lineage>
</organism>
<feature type="region of interest" description="Disordered" evidence="4">
    <location>
        <begin position="338"/>
        <end position="365"/>
    </location>
</feature>
<dbReference type="AlphaFoldDB" id="A0A495QBR9"/>
<dbReference type="FunFam" id="1.20.120.420:FF:000003">
    <property type="entry name" value="Methylthioribose-1-phosphate isomerase"/>
    <property type="match status" value="1"/>
</dbReference>
<feature type="binding site" evidence="3">
    <location>
        <begin position="52"/>
        <end position="54"/>
    </location>
    <ligand>
        <name>substrate</name>
    </ligand>
</feature>
<dbReference type="Gene3D" id="1.20.120.420">
    <property type="entry name" value="translation initiation factor eif-2b, domain 1"/>
    <property type="match status" value="1"/>
</dbReference>
<dbReference type="FunFam" id="3.40.50.10470:FF:000006">
    <property type="entry name" value="Methylthioribose-1-phosphate isomerase"/>
    <property type="match status" value="1"/>
</dbReference>
<evidence type="ECO:0000256" key="3">
    <source>
        <dbReference type="HAMAP-Rule" id="MF_01678"/>
    </source>
</evidence>
<dbReference type="InterPro" id="IPR037171">
    <property type="entry name" value="NagB/RpiA_transferase-like"/>
</dbReference>
<gene>
    <name evidence="3" type="primary">mtnA</name>
    <name evidence="5" type="ORF">BZB76_6269</name>
</gene>
<dbReference type="NCBIfam" id="TIGR00524">
    <property type="entry name" value="eIF-2B_rel"/>
    <property type="match status" value="1"/>
</dbReference>
<proteinExistence type="inferred from homology"/>
<evidence type="ECO:0000256" key="1">
    <source>
        <dbReference type="ARBA" id="ARBA00023235"/>
    </source>
</evidence>
<comment type="pathway">
    <text evidence="3">Amino-acid biosynthesis; L-methionine biosynthesis via salvage pathway; L-methionine from S-methyl-5-thio-alpha-D-ribose 1-phosphate: step 1/6.</text>
</comment>
<accession>A0A495QBR9</accession>
<protein>
    <recommendedName>
        <fullName evidence="3">Methylthioribose-1-phosphate isomerase</fullName>
        <shortName evidence="3">M1Pi</shortName>
        <shortName evidence="3">MTR-1-P isomerase</shortName>
        <ecNumber evidence="3">5.3.1.23</ecNumber>
    </recommendedName>
    <alternativeName>
        <fullName evidence="3">S-methyl-5-thioribose-1-phosphate isomerase</fullName>
    </alternativeName>
</protein>
<dbReference type="GO" id="GO:0019509">
    <property type="term" value="P:L-methionine salvage from methylthioadenosine"/>
    <property type="evidence" value="ECO:0007669"/>
    <property type="project" value="UniProtKB-UniRule"/>
</dbReference>
<dbReference type="UniPathway" id="UPA00904">
    <property type="reaction ID" value="UER00874"/>
</dbReference>
<feature type="binding site" evidence="3">
    <location>
        <position position="93"/>
    </location>
    <ligand>
        <name>substrate</name>
    </ligand>
</feature>
<dbReference type="SUPFAM" id="SSF100950">
    <property type="entry name" value="NagB/RpiA/CoA transferase-like"/>
    <property type="match status" value="1"/>
</dbReference>
<feature type="binding site" evidence="3">
    <location>
        <position position="197"/>
    </location>
    <ligand>
        <name>substrate</name>
    </ligand>
</feature>
<dbReference type="Pfam" id="PF01008">
    <property type="entry name" value="IF-2B"/>
    <property type="match status" value="1"/>
</dbReference>
<sequence length="365" mass="37603">MMGVMSDDARTIEWTVDGLRLLDQTVLPHRVEYLTVQDVDALVDAIRRLVVRGAPALGVAGGFGVAIAVRQAARDGWDDARRDAAIARVRAARPTAVNLAAGVDRVLPFVAAGEDAVVAEAQAILDEDVRGNHAIGAFGADWILDRVGDRPLRVLTHCNAGALATAGWGTALGVVRELHGRGRVELVYADETRPLLQGARLTAWELDRAGIPCVVQTDAAAPSTILRGLVDVAVIGADRVAANGDTANKIGSVGVALACATAGIPLVVAAPWSTVDLSVPDGNGVPIEERPAEEVLTWSGARTAPAGVRGFNPAFDVTPARLVTALVTETGVLEVSAGTTPSLGRGTRRAASAVTSRVEGAGGGA</sequence>
<dbReference type="InterPro" id="IPR042529">
    <property type="entry name" value="IF_2B-like_C"/>
</dbReference>
<dbReference type="PANTHER" id="PTHR43475:SF1">
    <property type="entry name" value="METHYLTHIORIBOSE-1-PHOSPHATE ISOMERASE"/>
    <property type="match status" value="1"/>
</dbReference>
<feature type="site" description="Transition state stabilizer" evidence="3">
    <location>
        <position position="158"/>
    </location>
</feature>
<evidence type="ECO:0000256" key="2">
    <source>
        <dbReference type="ARBA" id="ARBA00052401"/>
    </source>
</evidence>
<dbReference type="InterPro" id="IPR005251">
    <property type="entry name" value="IF-M1Pi"/>
</dbReference>
<evidence type="ECO:0000313" key="6">
    <source>
        <dbReference type="Proteomes" id="UP000274601"/>
    </source>
</evidence>
<dbReference type="InterPro" id="IPR011559">
    <property type="entry name" value="Initiation_fac_2B_a/b/d"/>
</dbReference>
<dbReference type="Gene3D" id="3.40.50.10470">
    <property type="entry name" value="Translation initiation factor eif-2b, domain 2"/>
    <property type="match status" value="1"/>
</dbReference>
<dbReference type="InterPro" id="IPR000649">
    <property type="entry name" value="IF-2B-related"/>
</dbReference>
<dbReference type="Proteomes" id="UP000274601">
    <property type="component" value="Unassembled WGS sequence"/>
</dbReference>
<dbReference type="EC" id="5.3.1.23" evidence="3"/>
<feature type="binding site" evidence="3">
    <location>
        <begin position="248"/>
        <end position="249"/>
    </location>
    <ligand>
        <name>substrate</name>
    </ligand>
</feature>
<evidence type="ECO:0000256" key="4">
    <source>
        <dbReference type="SAM" id="MobiDB-lite"/>
    </source>
</evidence>
<name>A0A495QBR9_9ACTN</name>
<dbReference type="GO" id="GO:0046523">
    <property type="term" value="F:S-methyl-5-thioribose-1-phosphate isomerase activity"/>
    <property type="evidence" value="ECO:0007669"/>
    <property type="project" value="UniProtKB-UniRule"/>
</dbReference>
<dbReference type="HAMAP" id="MF_01678">
    <property type="entry name" value="Salvage_MtnA"/>
    <property type="match status" value="1"/>
</dbReference>
<keyword evidence="3" id="KW-0028">Amino-acid biosynthesis</keyword>
<keyword evidence="1 3" id="KW-0413">Isomerase</keyword>
<keyword evidence="6" id="KW-1185">Reference proteome</keyword>
<comment type="similarity">
    <text evidence="3">Belongs to the EIF-2B alpha/beta/delta subunits family. MtnA subfamily.</text>
</comment>
<comment type="function">
    <text evidence="3">Catalyzes the interconversion of methylthioribose-1-phosphate (MTR-1-P) into methylthioribulose-1-phosphate (MTRu-1-P).</text>
</comment>